<dbReference type="InterPro" id="IPR001128">
    <property type="entry name" value="Cyt_P450"/>
</dbReference>
<keyword evidence="3 7" id="KW-0479">Metal-binding</keyword>
<keyword evidence="6 7" id="KW-0503">Monooxygenase</keyword>
<dbReference type="InterPro" id="IPR017972">
    <property type="entry name" value="Cyt_P450_CS"/>
</dbReference>
<dbReference type="InterPro" id="IPR002397">
    <property type="entry name" value="Cyt_P450_B"/>
</dbReference>
<comment type="similarity">
    <text evidence="1 7">Belongs to the cytochrome P450 family.</text>
</comment>
<dbReference type="SUPFAM" id="SSF48264">
    <property type="entry name" value="Cytochrome P450"/>
    <property type="match status" value="1"/>
</dbReference>
<evidence type="ECO:0000256" key="6">
    <source>
        <dbReference type="ARBA" id="ARBA00023033"/>
    </source>
</evidence>
<dbReference type="GO" id="GO:0004497">
    <property type="term" value="F:monooxygenase activity"/>
    <property type="evidence" value="ECO:0007669"/>
    <property type="project" value="UniProtKB-KW"/>
</dbReference>
<proteinExistence type="inferred from homology"/>
<keyword evidence="4 7" id="KW-0560">Oxidoreductase</keyword>
<keyword evidence="2 7" id="KW-0349">Heme</keyword>
<dbReference type="AlphaFoldDB" id="S5TVD1"/>
<dbReference type="PROSITE" id="PS00086">
    <property type="entry name" value="CYTOCHROME_P450"/>
    <property type="match status" value="1"/>
</dbReference>
<feature type="region of interest" description="Disordered" evidence="8">
    <location>
        <begin position="1"/>
        <end position="34"/>
    </location>
</feature>
<accession>S5TVD1</accession>
<evidence type="ECO:0000256" key="2">
    <source>
        <dbReference type="ARBA" id="ARBA00022617"/>
    </source>
</evidence>
<evidence type="ECO:0000256" key="5">
    <source>
        <dbReference type="ARBA" id="ARBA00023004"/>
    </source>
</evidence>
<name>S5TVD1_9BACT</name>
<dbReference type="GO" id="GO:0016705">
    <property type="term" value="F:oxidoreductase activity, acting on paired donors, with incorporation or reduction of molecular oxygen"/>
    <property type="evidence" value="ECO:0007669"/>
    <property type="project" value="InterPro"/>
</dbReference>
<dbReference type="FunFam" id="1.10.630.10:FF:000018">
    <property type="entry name" value="Cytochrome P450 monooxygenase"/>
    <property type="match status" value="1"/>
</dbReference>
<protein>
    <submittedName>
        <fullName evidence="9">Putative cytochrome P450 hydroxylase</fullName>
    </submittedName>
</protein>
<dbReference type="EMBL" id="KF264565">
    <property type="protein sequence ID" value="AGS49966.1"/>
    <property type="molecule type" value="Genomic_DNA"/>
</dbReference>
<reference evidence="9" key="1">
    <citation type="journal article" date="2013" name="Proc. Natl. Acad. Sci. U.S.A.">
        <title>Mapping gene clusters within arrayed metagenomic libraries to expand the structural diversity of biomedically relevant natural products.</title>
        <authorList>
            <person name="Owen J.G."/>
            <person name="Reddy B.V."/>
            <person name="Ternei M.A."/>
            <person name="Charlop-Powers Z."/>
            <person name="Calle P.Y."/>
            <person name="Kim J.H."/>
            <person name="Brady S.F."/>
        </authorList>
    </citation>
    <scope>NUCLEOTIDE SEQUENCE</scope>
</reference>
<feature type="compositionally biased region" description="Polar residues" evidence="8">
    <location>
        <begin position="1"/>
        <end position="19"/>
    </location>
</feature>
<dbReference type="GO" id="GO:0005506">
    <property type="term" value="F:iron ion binding"/>
    <property type="evidence" value="ECO:0007669"/>
    <property type="project" value="InterPro"/>
</dbReference>
<keyword evidence="5 7" id="KW-0408">Iron</keyword>
<evidence type="ECO:0000256" key="8">
    <source>
        <dbReference type="SAM" id="MobiDB-lite"/>
    </source>
</evidence>
<dbReference type="Pfam" id="PF00067">
    <property type="entry name" value="p450"/>
    <property type="match status" value="1"/>
</dbReference>
<dbReference type="CDD" id="cd11030">
    <property type="entry name" value="CYP105-like"/>
    <property type="match status" value="1"/>
</dbReference>
<organism evidence="9">
    <name type="scientific">uncultured bacterium esnapd26</name>
    <dbReference type="NCBI Taxonomy" id="1366607"/>
    <lineage>
        <taxon>Bacteria</taxon>
        <taxon>environmental samples</taxon>
    </lineage>
</organism>
<evidence type="ECO:0000313" key="9">
    <source>
        <dbReference type="EMBL" id="AGS49966.1"/>
    </source>
</evidence>
<dbReference type="InterPro" id="IPR036396">
    <property type="entry name" value="Cyt_P450_sf"/>
</dbReference>
<dbReference type="GO" id="GO:0020037">
    <property type="term" value="F:heme binding"/>
    <property type="evidence" value="ECO:0007669"/>
    <property type="project" value="InterPro"/>
</dbReference>
<dbReference type="PANTHER" id="PTHR46696:SF1">
    <property type="entry name" value="CYTOCHROME P450 YJIB-RELATED"/>
    <property type="match status" value="1"/>
</dbReference>
<dbReference type="PRINTS" id="PR00359">
    <property type="entry name" value="BP450"/>
</dbReference>
<evidence type="ECO:0000256" key="4">
    <source>
        <dbReference type="ARBA" id="ARBA00023002"/>
    </source>
</evidence>
<sequence>MSSRSMQTVGRAQRSSSRLAATIPHPRAGRGERTSAVFEENNVVRGTFEEINVDLGLDIHRRDGFDPVPELRALMAQGPMPVLGVEDAPEGRTAWLAAGYDEIRHVLGSDKFSSKLLYRGTAAGFIFPGFLTQYDPPEHTRLRRMVTGPFAIRRIQGFRPQVEKIVEATLDDIESTGGPVDFVPHFGWPIATTVTCDFVGIPRDDQAELSRALHASRAERSGKRRLAAGNKFWAYMNQVVTRTRRDPGDDLFGVVVREHGDEITDAELIGVAAFVMGAGGDQVARFLAAAAWLMVEEPEQFAVLRDRPDTVPDWLDEVVRYITSDEKTTPRIALEDVRISGCPIKAGDAVTPSFLAANRWNFPGPDDRFDITREKPAHVAFGHGIHHCLGRSLAEMVFRVAIPALAHRFPTLRLAEPDREVTLGRPPLNVEALRLTW</sequence>
<evidence type="ECO:0000256" key="1">
    <source>
        <dbReference type="ARBA" id="ARBA00010617"/>
    </source>
</evidence>
<dbReference type="Gene3D" id="1.10.630.10">
    <property type="entry name" value="Cytochrome P450"/>
    <property type="match status" value="1"/>
</dbReference>
<evidence type="ECO:0000256" key="3">
    <source>
        <dbReference type="ARBA" id="ARBA00022723"/>
    </source>
</evidence>
<dbReference type="PANTHER" id="PTHR46696">
    <property type="entry name" value="P450, PUTATIVE (EUROFUNG)-RELATED"/>
    <property type="match status" value="1"/>
</dbReference>
<evidence type="ECO:0000256" key="7">
    <source>
        <dbReference type="RuleBase" id="RU000461"/>
    </source>
</evidence>